<name>A0ACB9QLY7_9MYRT</name>
<reference evidence="2" key="1">
    <citation type="journal article" date="2023" name="Front. Plant Sci.">
        <title>Chromosomal-level genome assembly of Melastoma candidum provides insights into trichome evolution.</title>
        <authorList>
            <person name="Zhong Y."/>
            <person name="Wu W."/>
            <person name="Sun C."/>
            <person name="Zou P."/>
            <person name="Liu Y."/>
            <person name="Dai S."/>
            <person name="Zhou R."/>
        </authorList>
    </citation>
    <scope>NUCLEOTIDE SEQUENCE [LARGE SCALE GENOMIC DNA]</scope>
</reference>
<organism evidence="1 2">
    <name type="scientific">Melastoma candidum</name>
    <dbReference type="NCBI Taxonomy" id="119954"/>
    <lineage>
        <taxon>Eukaryota</taxon>
        <taxon>Viridiplantae</taxon>
        <taxon>Streptophyta</taxon>
        <taxon>Embryophyta</taxon>
        <taxon>Tracheophyta</taxon>
        <taxon>Spermatophyta</taxon>
        <taxon>Magnoliopsida</taxon>
        <taxon>eudicotyledons</taxon>
        <taxon>Gunneridae</taxon>
        <taxon>Pentapetalae</taxon>
        <taxon>rosids</taxon>
        <taxon>malvids</taxon>
        <taxon>Myrtales</taxon>
        <taxon>Melastomataceae</taxon>
        <taxon>Melastomatoideae</taxon>
        <taxon>Melastomateae</taxon>
        <taxon>Melastoma</taxon>
    </lineage>
</organism>
<evidence type="ECO:0000313" key="2">
    <source>
        <dbReference type="Proteomes" id="UP001057402"/>
    </source>
</evidence>
<dbReference type="EMBL" id="CM042884">
    <property type="protein sequence ID" value="KAI4367872.1"/>
    <property type="molecule type" value="Genomic_DNA"/>
</dbReference>
<proteinExistence type="predicted"/>
<dbReference type="Proteomes" id="UP001057402">
    <property type="component" value="Chromosome 5"/>
</dbReference>
<protein>
    <submittedName>
        <fullName evidence="1">Uncharacterized protein</fullName>
    </submittedName>
</protein>
<accession>A0ACB9QLY7</accession>
<sequence>MARWDEIVSSGAKSPSIGVLRRRAGMVEGRRLAWKWARDFMDYFKAVWIPRLGAWTAALKNFPLASLETAAAMEFYQKQLKLRLLNESNASVYKRADWMVDKLGTEVHSYFWLDEYSEKGDFARYQKDEWASGLTAWRRALTIPDSDIKVGAKCVKVSSHMNRDRIHVVWNPGSEFAICDCDWAEMGYLCELVLKSLLDNGVPAEDMNCKNGQSAVDSAHICASACGEMDAKYTATEDIAFQNANRNLDNYMTDLGNGPPLPGDAVVA</sequence>
<comment type="caution">
    <text evidence="1">The sequence shown here is derived from an EMBL/GenBank/DDBJ whole genome shotgun (WGS) entry which is preliminary data.</text>
</comment>
<evidence type="ECO:0000313" key="1">
    <source>
        <dbReference type="EMBL" id="KAI4367872.1"/>
    </source>
</evidence>
<keyword evidence="2" id="KW-1185">Reference proteome</keyword>
<gene>
    <name evidence="1" type="ORF">MLD38_016495</name>
</gene>